<dbReference type="SUPFAM" id="SSF81891">
    <property type="entry name" value="Poly A polymerase C-terminal region-like"/>
    <property type="match status" value="1"/>
</dbReference>
<proteinExistence type="inferred from homology"/>
<comment type="similarity">
    <text evidence="8">Belongs to the tRNA nucleotidyltransferase/poly(A) polymerase family.</text>
</comment>
<name>A0A7X5YHX7_9CAUL</name>
<keyword evidence="12" id="KW-1185">Reference proteome</keyword>
<dbReference type="Proteomes" id="UP000587415">
    <property type="component" value="Unassembled WGS sequence"/>
</dbReference>
<comment type="caution">
    <text evidence="11">The sequence shown here is derived from an EMBL/GenBank/DDBJ whole genome shotgun (WGS) entry which is preliminary data.</text>
</comment>
<dbReference type="InterPro" id="IPR043519">
    <property type="entry name" value="NT_sf"/>
</dbReference>
<evidence type="ECO:0000256" key="3">
    <source>
        <dbReference type="ARBA" id="ARBA00022694"/>
    </source>
</evidence>
<feature type="domain" description="tRNA nucleotidyltransferase/poly(A) polymerase RNA and SrmB- binding" evidence="10">
    <location>
        <begin position="189"/>
        <end position="242"/>
    </location>
</feature>
<dbReference type="EMBL" id="JAATJM010000001">
    <property type="protein sequence ID" value="NJC39989.1"/>
    <property type="molecule type" value="Genomic_DNA"/>
</dbReference>
<dbReference type="CDD" id="cd05398">
    <property type="entry name" value="NT_ClassII-CCAase"/>
    <property type="match status" value="1"/>
</dbReference>
<evidence type="ECO:0000256" key="1">
    <source>
        <dbReference type="ARBA" id="ARBA00001946"/>
    </source>
</evidence>
<dbReference type="RefSeq" id="WP_168044911.1">
    <property type="nucleotide sequence ID" value="NZ_JAATJM010000001.1"/>
</dbReference>
<evidence type="ECO:0000256" key="4">
    <source>
        <dbReference type="ARBA" id="ARBA00022695"/>
    </source>
</evidence>
<comment type="cofactor">
    <cofactor evidence="1">
        <name>Mg(2+)</name>
        <dbReference type="ChEBI" id="CHEBI:18420"/>
    </cofactor>
</comment>
<evidence type="ECO:0000259" key="10">
    <source>
        <dbReference type="Pfam" id="PF12627"/>
    </source>
</evidence>
<dbReference type="AlphaFoldDB" id="A0A7X5YHX7"/>
<evidence type="ECO:0000259" key="9">
    <source>
        <dbReference type="Pfam" id="PF01743"/>
    </source>
</evidence>
<dbReference type="GO" id="GO:1990817">
    <property type="term" value="F:poly(A) RNA polymerase activity"/>
    <property type="evidence" value="ECO:0007669"/>
    <property type="project" value="UniProtKB-EC"/>
</dbReference>
<evidence type="ECO:0000256" key="5">
    <source>
        <dbReference type="ARBA" id="ARBA00022723"/>
    </source>
</evidence>
<gene>
    <name evidence="11" type="ORF">GGQ87_000247</name>
</gene>
<dbReference type="SUPFAM" id="SSF81301">
    <property type="entry name" value="Nucleotidyltransferase"/>
    <property type="match status" value="1"/>
</dbReference>
<evidence type="ECO:0000256" key="6">
    <source>
        <dbReference type="ARBA" id="ARBA00022741"/>
    </source>
</evidence>
<dbReference type="Gene3D" id="3.30.460.10">
    <property type="entry name" value="Beta Polymerase, domain 2"/>
    <property type="match status" value="1"/>
</dbReference>
<keyword evidence="3" id="KW-0819">tRNA processing</keyword>
<dbReference type="Pfam" id="PF12627">
    <property type="entry name" value="PolyA_pol_RNAbd"/>
    <property type="match status" value="1"/>
</dbReference>
<keyword evidence="5" id="KW-0479">Metal-binding</keyword>
<evidence type="ECO:0000256" key="8">
    <source>
        <dbReference type="RuleBase" id="RU003953"/>
    </source>
</evidence>
<dbReference type="InterPro" id="IPR032828">
    <property type="entry name" value="PolyA_RNA-bd"/>
</dbReference>
<dbReference type="GO" id="GO:0000166">
    <property type="term" value="F:nucleotide binding"/>
    <property type="evidence" value="ECO:0007669"/>
    <property type="project" value="UniProtKB-KW"/>
</dbReference>
<dbReference type="Gene3D" id="1.10.3090.10">
    <property type="entry name" value="cca-adding enzyme, domain 2"/>
    <property type="match status" value="1"/>
</dbReference>
<keyword evidence="2 8" id="KW-0808">Transferase</keyword>
<reference evidence="11 12" key="1">
    <citation type="submission" date="2020-03" db="EMBL/GenBank/DDBJ databases">
        <title>Genomic Encyclopedia of Type Strains, Phase IV (KMG-IV): sequencing the most valuable type-strain genomes for metagenomic binning, comparative biology and taxonomic classification.</title>
        <authorList>
            <person name="Goeker M."/>
        </authorList>
    </citation>
    <scope>NUCLEOTIDE SEQUENCE [LARGE SCALE GENOMIC DNA]</scope>
    <source>
        <strain evidence="11 12">DSM 4736</strain>
    </source>
</reference>
<dbReference type="GO" id="GO:0046872">
    <property type="term" value="F:metal ion binding"/>
    <property type="evidence" value="ECO:0007669"/>
    <property type="project" value="UniProtKB-KW"/>
</dbReference>
<dbReference type="PANTHER" id="PTHR46173">
    <property type="entry name" value="CCA TRNA NUCLEOTIDYLTRANSFERASE 1, MITOCHONDRIAL"/>
    <property type="match status" value="1"/>
</dbReference>
<dbReference type="PANTHER" id="PTHR46173:SF1">
    <property type="entry name" value="CCA TRNA NUCLEOTIDYLTRANSFERASE 1, MITOCHONDRIAL"/>
    <property type="match status" value="1"/>
</dbReference>
<keyword evidence="6" id="KW-0547">Nucleotide-binding</keyword>
<organism evidence="11 12">
    <name type="scientific">Brevundimonas alba</name>
    <dbReference type="NCBI Taxonomy" id="74314"/>
    <lineage>
        <taxon>Bacteria</taxon>
        <taxon>Pseudomonadati</taxon>
        <taxon>Pseudomonadota</taxon>
        <taxon>Alphaproteobacteria</taxon>
        <taxon>Caulobacterales</taxon>
        <taxon>Caulobacteraceae</taxon>
        <taxon>Brevundimonas</taxon>
    </lineage>
</organism>
<dbReference type="InterPro" id="IPR002646">
    <property type="entry name" value="PolA_pol_head_dom"/>
</dbReference>
<evidence type="ECO:0000256" key="2">
    <source>
        <dbReference type="ARBA" id="ARBA00022679"/>
    </source>
</evidence>
<evidence type="ECO:0000256" key="7">
    <source>
        <dbReference type="ARBA" id="ARBA00022842"/>
    </source>
</evidence>
<accession>A0A7X5YHX7</accession>
<dbReference type="InterPro" id="IPR050264">
    <property type="entry name" value="Bact_CCA-adding_enz_type3_sf"/>
</dbReference>
<dbReference type="EC" id="2.7.7.19" evidence="11"/>
<sequence>MTVRISDQPWLTAPATRAVIAALEAAGGSGCARFVGGCVRNALIGEPVADVDIATTLKPEETDRAIRAAGLKAVPTGIAHGTVTAVSERRPFEITTLRRDVSTDGRNATVAFTDDWAEDAARRDFRLNALYADADGQVFDPTGEGVADALAGRIIFVGDPETRVREDYLRILRFFRFHAWYGRGEPDAAALAACRNLAPGMVRLSAERVSSELMKLLSAPDPRAAVKAMAEAGVLGQILPEARLSPLFDTAVEQGADPVVRLMTLLPPDEGVVREAAARLRFPNATRDRLAFAAVALPAVALSMTDRAARAVLYRHGARAFADAVRRRWAEAPDQETGARRLLALAEAWIRPPLPVGGRDLAKLGIEPGPETGRILKAFEEGWVADDFPSDGHAGRLRTLISSPRG</sequence>
<evidence type="ECO:0000313" key="11">
    <source>
        <dbReference type="EMBL" id="NJC39989.1"/>
    </source>
</evidence>
<dbReference type="Pfam" id="PF01743">
    <property type="entry name" value="PolyA_pol"/>
    <property type="match status" value="1"/>
</dbReference>
<protein>
    <submittedName>
        <fullName evidence="11">Poly(A) polymerase</fullName>
        <ecNumber evidence="11">2.7.7.19</ecNumber>
    </submittedName>
</protein>
<keyword evidence="8" id="KW-0694">RNA-binding</keyword>
<dbReference type="GO" id="GO:0000049">
    <property type="term" value="F:tRNA binding"/>
    <property type="evidence" value="ECO:0007669"/>
    <property type="project" value="TreeGrafter"/>
</dbReference>
<feature type="domain" description="Poly A polymerase head" evidence="9">
    <location>
        <begin position="32"/>
        <end position="152"/>
    </location>
</feature>
<keyword evidence="7" id="KW-0460">Magnesium</keyword>
<dbReference type="GO" id="GO:0008033">
    <property type="term" value="P:tRNA processing"/>
    <property type="evidence" value="ECO:0007669"/>
    <property type="project" value="UniProtKB-KW"/>
</dbReference>
<keyword evidence="4 11" id="KW-0548">Nucleotidyltransferase</keyword>
<evidence type="ECO:0000313" key="12">
    <source>
        <dbReference type="Proteomes" id="UP000587415"/>
    </source>
</evidence>